<dbReference type="Proteomes" id="UP000821853">
    <property type="component" value="Chromosome 3"/>
</dbReference>
<evidence type="ECO:0000313" key="4">
    <source>
        <dbReference type="Proteomes" id="UP000821853"/>
    </source>
</evidence>
<dbReference type="VEuPathDB" id="VectorBase:HLOH_056706"/>
<organism evidence="3 4">
    <name type="scientific">Haemaphysalis longicornis</name>
    <name type="common">Bush tick</name>
    <dbReference type="NCBI Taxonomy" id="44386"/>
    <lineage>
        <taxon>Eukaryota</taxon>
        <taxon>Metazoa</taxon>
        <taxon>Ecdysozoa</taxon>
        <taxon>Arthropoda</taxon>
        <taxon>Chelicerata</taxon>
        <taxon>Arachnida</taxon>
        <taxon>Acari</taxon>
        <taxon>Parasitiformes</taxon>
        <taxon>Ixodida</taxon>
        <taxon>Ixodoidea</taxon>
        <taxon>Ixodidae</taxon>
        <taxon>Haemaphysalinae</taxon>
        <taxon>Haemaphysalis</taxon>
    </lineage>
</organism>
<dbReference type="InterPro" id="IPR007867">
    <property type="entry name" value="GMC_OxRtase_C"/>
</dbReference>
<dbReference type="EMBL" id="JABSTR010000005">
    <property type="protein sequence ID" value="KAH9371146.1"/>
    <property type="molecule type" value="Genomic_DNA"/>
</dbReference>
<name>A0A9J6G6S8_HAELO</name>
<dbReference type="GO" id="GO:0050660">
    <property type="term" value="F:flavin adenine dinucleotide binding"/>
    <property type="evidence" value="ECO:0007669"/>
    <property type="project" value="InterPro"/>
</dbReference>
<reference evidence="3 4" key="1">
    <citation type="journal article" date="2020" name="Cell">
        <title>Large-Scale Comparative Analyses of Tick Genomes Elucidate Their Genetic Diversity and Vector Capacities.</title>
        <authorList>
            <consortium name="Tick Genome and Microbiome Consortium (TIGMIC)"/>
            <person name="Jia N."/>
            <person name="Wang J."/>
            <person name="Shi W."/>
            <person name="Du L."/>
            <person name="Sun Y."/>
            <person name="Zhan W."/>
            <person name="Jiang J.F."/>
            <person name="Wang Q."/>
            <person name="Zhang B."/>
            <person name="Ji P."/>
            <person name="Bell-Sakyi L."/>
            <person name="Cui X.M."/>
            <person name="Yuan T.T."/>
            <person name="Jiang B.G."/>
            <person name="Yang W.F."/>
            <person name="Lam T.T."/>
            <person name="Chang Q.C."/>
            <person name="Ding S.J."/>
            <person name="Wang X.J."/>
            <person name="Zhu J.G."/>
            <person name="Ruan X.D."/>
            <person name="Zhao L."/>
            <person name="Wei J.T."/>
            <person name="Ye R.Z."/>
            <person name="Que T.C."/>
            <person name="Du C.H."/>
            <person name="Zhou Y.H."/>
            <person name="Cheng J.X."/>
            <person name="Dai P.F."/>
            <person name="Guo W.B."/>
            <person name="Han X.H."/>
            <person name="Huang E.J."/>
            <person name="Li L.F."/>
            <person name="Wei W."/>
            <person name="Gao Y.C."/>
            <person name="Liu J.Z."/>
            <person name="Shao H.Z."/>
            <person name="Wang X."/>
            <person name="Wang C.C."/>
            <person name="Yang T.C."/>
            <person name="Huo Q.B."/>
            <person name="Li W."/>
            <person name="Chen H.Y."/>
            <person name="Chen S.E."/>
            <person name="Zhou L.G."/>
            <person name="Ni X.B."/>
            <person name="Tian J.H."/>
            <person name="Sheng Y."/>
            <person name="Liu T."/>
            <person name="Pan Y.S."/>
            <person name="Xia L.Y."/>
            <person name="Li J."/>
            <person name="Zhao F."/>
            <person name="Cao W.C."/>
        </authorList>
    </citation>
    <scope>NUCLEOTIDE SEQUENCE [LARGE SCALE GENOMIC DNA]</scope>
    <source>
        <strain evidence="3">HaeL-2018</strain>
    </source>
</reference>
<dbReference type="InterPro" id="IPR036188">
    <property type="entry name" value="FAD/NAD-bd_sf"/>
</dbReference>
<dbReference type="OrthoDB" id="6435529at2759"/>
<comment type="caution">
    <text evidence="3">The sequence shown here is derived from an EMBL/GenBank/DDBJ whole genome shotgun (WGS) entry which is preliminary data.</text>
</comment>
<dbReference type="GO" id="GO:0016614">
    <property type="term" value="F:oxidoreductase activity, acting on CH-OH group of donors"/>
    <property type="evidence" value="ECO:0007669"/>
    <property type="project" value="InterPro"/>
</dbReference>
<evidence type="ECO:0000313" key="3">
    <source>
        <dbReference type="EMBL" id="KAH9371146.1"/>
    </source>
</evidence>
<evidence type="ECO:0000256" key="1">
    <source>
        <dbReference type="ARBA" id="ARBA00010790"/>
    </source>
</evidence>
<dbReference type="Gene3D" id="3.30.560.10">
    <property type="entry name" value="Glucose Oxidase, domain 3"/>
    <property type="match status" value="1"/>
</dbReference>
<keyword evidence="4" id="KW-1185">Reference proteome</keyword>
<dbReference type="Gene3D" id="3.50.50.60">
    <property type="entry name" value="FAD/NAD(P)-binding domain"/>
    <property type="match status" value="1"/>
</dbReference>
<dbReference type="AlphaFoldDB" id="A0A9J6G6S8"/>
<comment type="similarity">
    <text evidence="1">Belongs to the GMC oxidoreductase family.</text>
</comment>
<feature type="domain" description="Glucose-methanol-choline oxidoreductase C-terminal" evidence="2">
    <location>
        <begin position="65"/>
        <end position="175"/>
    </location>
</feature>
<sequence length="200" mass="22183">MLLYGLSYNKVVEDLKGDGEYYATSTDLQILSGYLSTSWSTDYDGYLGPITDKPGFRVGLILIRPKSRGRIALQSADPNDYPLIDPHLLEHPDDIKAISHGAKKFVESMLNTNAMRNIGARPSDVPLPACADSGAVWSLESIECLYRHVAHMSWHTCCTAPMGSHAEAVVDERLRQGEKDIAEAMRFRSYQSSRCVLSIC</sequence>
<dbReference type="PANTHER" id="PTHR11552">
    <property type="entry name" value="GLUCOSE-METHANOL-CHOLINE GMC OXIDOREDUCTASE"/>
    <property type="match status" value="1"/>
</dbReference>
<gene>
    <name evidence="3" type="ORF">HPB48_018584</name>
</gene>
<dbReference type="PANTHER" id="PTHR11552:SF147">
    <property type="entry name" value="CHOLINE DEHYDROGENASE, MITOCHONDRIAL"/>
    <property type="match status" value="1"/>
</dbReference>
<dbReference type="Pfam" id="PF05199">
    <property type="entry name" value="GMC_oxred_C"/>
    <property type="match status" value="1"/>
</dbReference>
<proteinExistence type="inferred from homology"/>
<dbReference type="InterPro" id="IPR012132">
    <property type="entry name" value="GMC_OxRdtase"/>
</dbReference>
<accession>A0A9J6G6S8</accession>
<protein>
    <recommendedName>
        <fullName evidence="2">Glucose-methanol-choline oxidoreductase C-terminal domain-containing protein</fullName>
    </recommendedName>
</protein>
<dbReference type="SUPFAM" id="SSF54373">
    <property type="entry name" value="FAD-linked reductases, C-terminal domain"/>
    <property type="match status" value="1"/>
</dbReference>
<evidence type="ECO:0000259" key="2">
    <source>
        <dbReference type="Pfam" id="PF05199"/>
    </source>
</evidence>